<evidence type="ECO:0000256" key="3">
    <source>
        <dbReference type="ARBA" id="ARBA00023163"/>
    </source>
</evidence>
<keyword evidence="2" id="KW-0238">DNA-binding</keyword>
<keyword evidence="1" id="KW-0805">Transcription regulation</keyword>
<dbReference type="PRINTS" id="PR00032">
    <property type="entry name" value="HTHARAC"/>
</dbReference>
<evidence type="ECO:0000256" key="2">
    <source>
        <dbReference type="ARBA" id="ARBA00023125"/>
    </source>
</evidence>
<proteinExistence type="predicted"/>
<organism evidence="5 6">
    <name type="scientific">Gracilibacillus halophilus YIM-C55.5</name>
    <dbReference type="NCBI Taxonomy" id="1308866"/>
    <lineage>
        <taxon>Bacteria</taxon>
        <taxon>Bacillati</taxon>
        <taxon>Bacillota</taxon>
        <taxon>Bacilli</taxon>
        <taxon>Bacillales</taxon>
        <taxon>Bacillaceae</taxon>
        <taxon>Gracilibacillus</taxon>
    </lineage>
</organism>
<dbReference type="Proteomes" id="UP000012283">
    <property type="component" value="Unassembled WGS sequence"/>
</dbReference>
<evidence type="ECO:0000259" key="4">
    <source>
        <dbReference type="PROSITE" id="PS01124"/>
    </source>
</evidence>
<dbReference type="PATRIC" id="fig|1308866.3.peg.1623"/>
<evidence type="ECO:0000313" key="5">
    <source>
        <dbReference type="EMBL" id="ENH97010.1"/>
    </source>
</evidence>
<dbReference type="GO" id="GO:0043565">
    <property type="term" value="F:sequence-specific DNA binding"/>
    <property type="evidence" value="ECO:0007669"/>
    <property type="project" value="InterPro"/>
</dbReference>
<gene>
    <name evidence="5" type="ORF">J416_08032</name>
</gene>
<reference evidence="5 6" key="1">
    <citation type="submission" date="2013-03" db="EMBL/GenBank/DDBJ databases">
        <title>Draft genome sequence of Gracibacillus halophilus YIM-C55.5, a moderately halophilic and thermophilic organism from the Xiaochaidamu salt lake.</title>
        <authorList>
            <person name="Sugumar T."/>
            <person name="Polireddy D.R."/>
            <person name="Antony A."/>
            <person name="Madhava Y.R."/>
            <person name="Sivakumar N."/>
        </authorList>
    </citation>
    <scope>NUCLEOTIDE SEQUENCE [LARGE SCALE GENOMIC DNA]</scope>
    <source>
        <strain evidence="5 6">YIM-C55.5</strain>
    </source>
</reference>
<dbReference type="InterPro" id="IPR011051">
    <property type="entry name" value="RmlC_Cupin_sf"/>
</dbReference>
<dbReference type="Gene3D" id="2.60.120.10">
    <property type="entry name" value="Jelly Rolls"/>
    <property type="match status" value="1"/>
</dbReference>
<dbReference type="SMART" id="SM00342">
    <property type="entry name" value="HTH_ARAC"/>
    <property type="match status" value="1"/>
</dbReference>
<dbReference type="RefSeq" id="WP_003467848.1">
    <property type="nucleotide sequence ID" value="NZ_APML01000025.1"/>
</dbReference>
<dbReference type="STRING" id="1308866.J416_08032"/>
<dbReference type="PANTHER" id="PTHR43280">
    <property type="entry name" value="ARAC-FAMILY TRANSCRIPTIONAL REGULATOR"/>
    <property type="match status" value="1"/>
</dbReference>
<dbReference type="AlphaFoldDB" id="N4WRI4"/>
<protein>
    <submittedName>
        <fullName evidence="5">AraC family transcriptional regulator</fullName>
    </submittedName>
</protein>
<dbReference type="PROSITE" id="PS01124">
    <property type="entry name" value="HTH_ARAC_FAMILY_2"/>
    <property type="match status" value="1"/>
</dbReference>
<dbReference type="eggNOG" id="COG2207">
    <property type="taxonomic scope" value="Bacteria"/>
</dbReference>
<dbReference type="OrthoDB" id="2713997at2"/>
<evidence type="ECO:0000256" key="1">
    <source>
        <dbReference type="ARBA" id="ARBA00023015"/>
    </source>
</evidence>
<dbReference type="InterPro" id="IPR020449">
    <property type="entry name" value="Tscrpt_reg_AraC-type_HTH"/>
</dbReference>
<dbReference type="Gene3D" id="1.10.10.60">
    <property type="entry name" value="Homeodomain-like"/>
    <property type="match status" value="2"/>
</dbReference>
<name>N4WRI4_9BACI</name>
<dbReference type="InterPro" id="IPR003313">
    <property type="entry name" value="AraC-bd"/>
</dbReference>
<dbReference type="SUPFAM" id="SSF51182">
    <property type="entry name" value="RmlC-like cupins"/>
    <property type="match status" value="1"/>
</dbReference>
<dbReference type="PANTHER" id="PTHR43280:SF2">
    <property type="entry name" value="HTH-TYPE TRANSCRIPTIONAL REGULATOR EXSA"/>
    <property type="match status" value="1"/>
</dbReference>
<dbReference type="Pfam" id="PF12833">
    <property type="entry name" value="HTH_18"/>
    <property type="match status" value="1"/>
</dbReference>
<accession>N4WRI4</accession>
<dbReference type="Pfam" id="PF02311">
    <property type="entry name" value="AraC_binding"/>
    <property type="match status" value="1"/>
</dbReference>
<evidence type="ECO:0000313" key="6">
    <source>
        <dbReference type="Proteomes" id="UP000012283"/>
    </source>
</evidence>
<keyword evidence="3" id="KW-0804">Transcription</keyword>
<dbReference type="PROSITE" id="PS00041">
    <property type="entry name" value="HTH_ARAC_FAMILY_1"/>
    <property type="match status" value="1"/>
</dbReference>
<dbReference type="InterPro" id="IPR014710">
    <property type="entry name" value="RmlC-like_jellyroll"/>
</dbReference>
<sequence>MDSKLLEELMKETDEERAIQEKNQTVNKAIYTDVTSNFVIQSKKFLQDELIMIRKHPRYIDFPNHSHDYIEMNYVFQGSLRQKIGDKEMTLNQGDILLLNQHIEHELYACGKNDIVINFIIDPGFFDYILANLSEGFSQNQMMQFLMNSMFAYSQKGEFLYFPVASSLRVQELMEQILNEMTFGQFLSKSKRKFLMGLLIIELIQTQQQNQQSTEHEEEQKFLQEVFRYIEENYPYANLQDLADIFYQSVYWTSKQIKRLTNQNFKDLLQEKRLLVAKNLILHSDMSMQAIAEAVGYENISYFYRLFKKKYGWTPRSYKKHMAEEAEVTSTKS</sequence>
<dbReference type="InterPro" id="IPR009057">
    <property type="entry name" value="Homeodomain-like_sf"/>
</dbReference>
<dbReference type="EMBL" id="APML01000025">
    <property type="protein sequence ID" value="ENH97010.1"/>
    <property type="molecule type" value="Genomic_DNA"/>
</dbReference>
<dbReference type="SUPFAM" id="SSF46689">
    <property type="entry name" value="Homeodomain-like"/>
    <property type="match status" value="1"/>
</dbReference>
<feature type="domain" description="HTH araC/xylS-type" evidence="4">
    <location>
        <begin position="224"/>
        <end position="321"/>
    </location>
</feature>
<dbReference type="InterPro" id="IPR018060">
    <property type="entry name" value="HTH_AraC"/>
</dbReference>
<dbReference type="InterPro" id="IPR018062">
    <property type="entry name" value="HTH_AraC-typ_CS"/>
</dbReference>
<comment type="caution">
    <text evidence="5">The sequence shown here is derived from an EMBL/GenBank/DDBJ whole genome shotgun (WGS) entry which is preliminary data.</text>
</comment>
<dbReference type="GO" id="GO:0003700">
    <property type="term" value="F:DNA-binding transcription factor activity"/>
    <property type="evidence" value="ECO:0007669"/>
    <property type="project" value="InterPro"/>
</dbReference>
<keyword evidence="6" id="KW-1185">Reference proteome</keyword>